<dbReference type="InterPro" id="IPR001199">
    <property type="entry name" value="Cyt_B5-like_heme/steroid-bd"/>
</dbReference>
<dbReference type="SMART" id="SM01117">
    <property type="entry name" value="Cyt-b5"/>
    <property type="match status" value="1"/>
</dbReference>
<proteinExistence type="predicted"/>
<keyword evidence="3" id="KW-0349">Heme</keyword>
<dbReference type="OrthoDB" id="260091at2759"/>
<evidence type="ECO:0000313" key="12">
    <source>
        <dbReference type="EMBL" id="CAE8594702.1"/>
    </source>
</evidence>
<comment type="subcellular location">
    <subcellularLocation>
        <location evidence="1">Cytoplasm</location>
        <location evidence="1">Cytoskeleton</location>
        <location evidence="1">Cilium axoneme</location>
    </subcellularLocation>
</comment>
<keyword evidence="13" id="KW-1185">Reference proteome</keyword>
<comment type="caution">
    <text evidence="12">The sequence shown here is derived from an EMBL/GenBank/DDBJ whole genome shotgun (WGS) entry which is preliminary data.</text>
</comment>
<protein>
    <recommendedName>
        <fullName evidence="8">Cytochrome b5 domain-containing protein 1</fullName>
    </recommendedName>
</protein>
<dbReference type="InterPro" id="IPR036400">
    <property type="entry name" value="Cyt_B5-like_heme/steroid_sf"/>
</dbReference>
<feature type="region of interest" description="Disordered" evidence="10">
    <location>
        <begin position="1"/>
        <end position="20"/>
    </location>
</feature>
<evidence type="ECO:0000256" key="10">
    <source>
        <dbReference type="SAM" id="MobiDB-lite"/>
    </source>
</evidence>
<comment type="function">
    <text evidence="9">Radial spoke stalk protein that binds heme under oxidizing conditions. Required for the coordinated beating of multiple cilia maybe by functioning in a redox signaling pathway.</text>
</comment>
<keyword evidence="7" id="KW-0966">Cell projection</keyword>
<gene>
    <name evidence="12" type="ORF">PGLA1383_LOCUS13228</name>
</gene>
<feature type="domain" description="Cytochrome b5 heme-binding" evidence="11">
    <location>
        <begin position="35"/>
        <end position="100"/>
    </location>
</feature>
<dbReference type="GO" id="GO:0005930">
    <property type="term" value="C:axoneme"/>
    <property type="evidence" value="ECO:0007669"/>
    <property type="project" value="UniProtKB-SubCell"/>
</dbReference>
<keyword evidence="4" id="KW-0479">Metal-binding</keyword>
<dbReference type="InterPro" id="IPR052320">
    <property type="entry name" value="Cytochrome_b5_domain"/>
</dbReference>
<dbReference type="GO" id="GO:0046872">
    <property type="term" value="F:metal ion binding"/>
    <property type="evidence" value="ECO:0007669"/>
    <property type="project" value="UniProtKB-KW"/>
</dbReference>
<sequence length="245" mass="27935">MTAGPINEAAHFQPQPPTYADTVSKGDIPKEYKLQRYYTSGDVAKHCSAHDCWVSFFGRVYDLTPLLAEYAGPLAQPIIEAAGGDISQWFDEATGQPKTHVDPVTGLEEIYCPWGRYIHVPPQGPESMWGTNFQTPWWEDRRYYIGMASRQTRKVTVINLLTKQKNTLEVPVEETVAEIKERYLVHNAHAGSYTWKRLGKPLNMEKTLEENGMADETEEFMRLSIDPDDHTPVIHLYFNDDLTEA</sequence>
<dbReference type="PROSITE" id="PS50255">
    <property type="entry name" value="CYTOCHROME_B5_2"/>
    <property type="match status" value="1"/>
</dbReference>
<organism evidence="12 13">
    <name type="scientific">Polarella glacialis</name>
    <name type="common">Dinoflagellate</name>
    <dbReference type="NCBI Taxonomy" id="89957"/>
    <lineage>
        <taxon>Eukaryota</taxon>
        <taxon>Sar</taxon>
        <taxon>Alveolata</taxon>
        <taxon>Dinophyceae</taxon>
        <taxon>Suessiales</taxon>
        <taxon>Suessiaceae</taxon>
        <taxon>Polarella</taxon>
    </lineage>
</organism>
<evidence type="ECO:0000256" key="6">
    <source>
        <dbReference type="ARBA" id="ARBA00023212"/>
    </source>
</evidence>
<dbReference type="PANTHER" id="PTHR21281:SF0">
    <property type="entry name" value="CYTOCHROME B5 DOMAIN-CONTAINING PROTEIN 1"/>
    <property type="match status" value="1"/>
</dbReference>
<dbReference type="OMA" id="DLTHFFH"/>
<keyword evidence="6" id="KW-0206">Cytoskeleton</keyword>
<keyword evidence="5" id="KW-0408">Iron</keyword>
<evidence type="ECO:0000256" key="4">
    <source>
        <dbReference type="ARBA" id="ARBA00022723"/>
    </source>
</evidence>
<evidence type="ECO:0000256" key="5">
    <source>
        <dbReference type="ARBA" id="ARBA00023004"/>
    </source>
</evidence>
<evidence type="ECO:0000256" key="7">
    <source>
        <dbReference type="ARBA" id="ARBA00023273"/>
    </source>
</evidence>
<evidence type="ECO:0000256" key="1">
    <source>
        <dbReference type="ARBA" id="ARBA00004430"/>
    </source>
</evidence>
<dbReference type="PANTHER" id="PTHR21281">
    <property type="entry name" value="CYTOCHROME B5 DOMAIN-CONTAINING PROTEIN 1"/>
    <property type="match status" value="1"/>
</dbReference>
<dbReference type="AlphaFoldDB" id="A0A813E6Z0"/>
<evidence type="ECO:0000256" key="2">
    <source>
        <dbReference type="ARBA" id="ARBA00022490"/>
    </source>
</evidence>
<keyword evidence="2" id="KW-0963">Cytoplasm</keyword>
<reference evidence="12" key="1">
    <citation type="submission" date="2021-02" db="EMBL/GenBank/DDBJ databases">
        <authorList>
            <person name="Dougan E. K."/>
            <person name="Rhodes N."/>
            <person name="Thang M."/>
            <person name="Chan C."/>
        </authorList>
    </citation>
    <scope>NUCLEOTIDE SEQUENCE</scope>
</reference>
<evidence type="ECO:0000256" key="8">
    <source>
        <dbReference type="ARBA" id="ARBA00040649"/>
    </source>
</evidence>
<name>A0A813E6Z0_POLGL</name>
<dbReference type="Gene3D" id="3.10.120.10">
    <property type="entry name" value="Cytochrome b5-like heme/steroid binding domain"/>
    <property type="match status" value="1"/>
</dbReference>
<evidence type="ECO:0000259" key="11">
    <source>
        <dbReference type="PROSITE" id="PS50255"/>
    </source>
</evidence>
<evidence type="ECO:0000256" key="9">
    <source>
        <dbReference type="ARBA" id="ARBA00046139"/>
    </source>
</evidence>
<evidence type="ECO:0000313" key="13">
    <source>
        <dbReference type="Proteomes" id="UP000654075"/>
    </source>
</evidence>
<dbReference type="EMBL" id="CAJNNV010007284">
    <property type="protein sequence ID" value="CAE8594702.1"/>
    <property type="molecule type" value="Genomic_DNA"/>
</dbReference>
<dbReference type="SUPFAM" id="SSF55856">
    <property type="entry name" value="Cytochrome b5-like heme/steroid binding domain"/>
    <property type="match status" value="1"/>
</dbReference>
<dbReference type="Proteomes" id="UP000654075">
    <property type="component" value="Unassembled WGS sequence"/>
</dbReference>
<evidence type="ECO:0000256" key="3">
    <source>
        <dbReference type="ARBA" id="ARBA00022617"/>
    </source>
</evidence>
<dbReference type="Pfam" id="PF00173">
    <property type="entry name" value="Cyt-b5"/>
    <property type="match status" value="1"/>
</dbReference>
<accession>A0A813E6Z0</accession>